<keyword evidence="4 5" id="KW-0472">Membrane</keyword>
<evidence type="ECO:0000256" key="4">
    <source>
        <dbReference type="ARBA" id="ARBA00023136"/>
    </source>
</evidence>
<evidence type="ECO:0000256" key="2">
    <source>
        <dbReference type="ARBA" id="ARBA00022692"/>
    </source>
</evidence>
<feature type="transmembrane region" description="Helical" evidence="5">
    <location>
        <begin position="83"/>
        <end position="104"/>
    </location>
</feature>
<proteinExistence type="predicted"/>
<dbReference type="PANTHER" id="PTHR12483:SF27">
    <property type="entry name" value="COPPER TRANSPORT PROTEIN CTR1"/>
    <property type="match status" value="1"/>
</dbReference>
<evidence type="ECO:0000313" key="6">
    <source>
        <dbReference type="EMBL" id="CAE7839502.1"/>
    </source>
</evidence>
<evidence type="ECO:0000256" key="1">
    <source>
        <dbReference type="ARBA" id="ARBA00004141"/>
    </source>
</evidence>
<dbReference type="PANTHER" id="PTHR12483">
    <property type="entry name" value="SOLUTE CARRIER FAMILY 31 COPPER TRANSPORTERS"/>
    <property type="match status" value="1"/>
</dbReference>
<evidence type="ECO:0008006" key="8">
    <source>
        <dbReference type="Google" id="ProtNLM"/>
    </source>
</evidence>
<reference evidence="6" key="1">
    <citation type="submission" date="2021-02" db="EMBL/GenBank/DDBJ databases">
        <authorList>
            <person name="Dougan E. K."/>
            <person name="Rhodes N."/>
            <person name="Thang M."/>
            <person name="Chan C."/>
        </authorList>
    </citation>
    <scope>NUCLEOTIDE SEQUENCE</scope>
</reference>
<dbReference type="EMBL" id="CAJNJA010050007">
    <property type="protein sequence ID" value="CAE7839502.1"/>
    <property type="molecule type" value="Genomic_DNA"/>
</dbReference>
<feature type="non-terminal residue" evidence="6">
    <location>
        <position position="217"/>
    </location>
</feature>
<evidence type="ECO:0000256" key="5">
    <source>
        <dbReference type="SAM" id="Phobius"/>
    </source>
</evidence>
<gene>
    <name evidence="6" type="ORF">SNEC2469_LOCUS25386</name>
</gene>
<dbReference type="InterPro" id="IPR007274">
    <property type="entry name" value="Cop_transporter"/>
</dbReference>
<comment type="subcellular location">
    <subcellularLocation>
        <location evidence="1">Membrane</location>
        <topology evidence="1">Multi-pass membrane protein</topology>
    </subcellularLocation>
</comment>
<feature type="transmembrane region" description="Helical" evidence="5">
    <location>
        <begin position="177"/>
        <end position="196"/>
    </location>
</feature>
<feature type="transmembrane region" description="Helical" evidence="5">
    <location>
        <begin position="147"/>
        <end position="171"/>
    </location>
</feature>
<keyword evidence="2 5" id="KW-0812">Transmembrane</keyword>
<protein>
    <recommendedName>
        <fullName evidence="8">Copper transporter</fullName>
    </recommendedName>
</protein>
<accession>A0A812ZS21</accession>
<dbReference type="AlphaFoldDB" id="A0A812ZS21"/>
<dbReference type="Proteomes" id="UP000601435">
    <property type="component" value="Unassembled WGS sequence"/>
</dbReference>
<dbReference type="GO" id="GO:0005375">
    <property type="term" value="F:copper ion transmembrane transporter activity"/>
    <property type="evidence" value="ECO:0007669"/>
    <property type="project" value="InterPro"/>
</dbReference>
<feature type="non-terminal residue" evidence="6">
    <location>
        <position position="1"/>
    </location>
</feature>
<evidence type="ECO:0000313" key="7">
    <source>
        <dbReference type="Proteomes" id="UP000601435"/>
    </source>
</evidence>
<name>A0A812ZS21_9DINO</name>
<feature type="transmembrane region" description="Helical" evidence="5">
    <location>
        <begin position="110"/>
        <end position="127"/>
    </location>
</feature>
<dbReference type="GO" id="GO:0005886">
    <property type="term" value="C:plasma membrane"/>
    <property type="evidence" value="ECO:0007669"/>
    <property type="project" value="TreeGrafter"/>
</dbReference>
<sequence>VEECGNLTPKVHEWRWADSDQFDSHRLRVVPDVQLLKTLRKGQASRLQRPRQALALCGSGSEALAAVKEISKMRGSGQVMMSGFQLGVGSTQPCVLFLFPGWVLDNEARYFAGCFGAFIIPAAIVVLQTARDVVVEKAAAKEKGAGLLYDAFAAFLFGLQMCLAYSVMLLIMLYEAVFFWCIIAGFVTSFFILRRIKRRSPGTEKSSLDGTPCCSPP</sequence>
<keyword evidence="3 5" id="KW-1133">Transmembrane helix</keyword>
<organism evidence="6 7">
    <name type="scientific">Symbiodinium necroappetens</name>
    <dbReference type="NCBI Taxonomy" id="1628268"/>
    <lineage>
        <taxon>Eukaryota</taxon>
        <taxon>Sar</taxon>
        <taxon>Alveolata</taxon>
        <taxon>Dinophyceae</taxon>
        <taxon>Suessiales</taxon>
        <taxon>Symbiodiniaceae</taxon>
        <taxon>Symbiodinium</taxon>
    </lineage>
</organism>
<evidence type="ECO:0000256" key="3">
    <source>
        <dbReference type="ARBA" id="ARBA00022989"/>
    </source>
</evidence>
<dbReference type="OrthoDB" id="417166at2759"/>
<keyword evidence="7" id="KW-1185">Reference proteome</keyword>
<comment type="caution">
    <text evidence="6">The sequence shown here is derived from an EMBL/GenBank/DDBJ whole genome shotgun (WGS) entry which is preliminary data.</text>
</comment>